<accession>A0A4C1WEH1</accession>
<dbReference type="AlphaFoldDB" id="A0A4C1WEH1"/>
<organism evidence="2 3">
    <name type="scientific">Eumeta variegata</name>
    <name type="common">Bagworm moth</name>
    <name type="synonym">Eumeta japonica</name>
    <dbReference type="NCBI Taxonomy" id="151549"/>
    <lineage>
        <taxon>Eukaryota</taxon>
        <taxon>Metazoa</taxon>
        <taxon>Ecdysozoa</taxon>
        <taxon>Arthropoda</taxon>
        <taxon>Hexapoda</taxon>
        <taxon>Insecta</taxon>
        <taxon>Pterygota</taxon>
        <taxon>Neoptera</taxon>
        <taxon>Endopterygota</taxon>
        <taxon>Lepidoptera</taxon>
        <taxon>Glossata</taxon>
        <taxon>Ditrysia</taxon>
        <taxon>Tineoidea</taxon>
        <taxon>Psychidae</taxon>
        <taxon>Oiketicinae</taxon>
        <taxon>Eumeta</taxon>
    </lineage>
</organism>
<proteinExistence type="predicted"/>
<sequence length="124" mass="14447">MVIVALVKPKSACRWFENKLWKWLTFLFPTRYPCIHPRDSRFKSTSSVFWSEVRPDSRRERINYIDVPAGDGSASAARRHRSDVIQQSYFRFYLCRAILKRADTRPMHGPGPTPAPAAPRRVIK</sequence>
<keyword evidence="3" id="KW-1185">Reference proteome</keyword>
<dbReference type="Proteomes" id="UP000299102">
    <property type="component" value="Unassembled WGS sequence"/>
</dbReference>
<protein>
    <submittedName>
        <fullName evidence="2">Uncharacterized protein</fullName>
    </submittedName>
</protein>
<evidence type="ECO:0000256" key="1">
    <source>
        <dbReference type="SAM" id="MobiDB-lite"/>
    </source>
</evidence>
<gene>
    <name evidence="2" type="ORF">EVAR_38549_1</name>
</gene>
<name>A0A4C1WEH1_EUMVA</name>
<dbReference type="EMBL" id="BGZK01000526">
    <property type="protein sequence ID" value="GBP48574.1"/>
    <property type="molecule type" value="Genomic_DNA"/>
</dbReference>
<evidence type="ECO:0000313" key="2">
    <source>
        <dbReference type="EMBL" id="GBP48574.1"/>
    </source>
</evidence>
<comment type="caution">
    <text evidence="2">The sequence shown here is derived from an EMBL/GenBank/DDBJ whole genome shotgun (WGS) entry which is preliminary data.</text>
</comment>
<feature type="region of interest" description="Disordered" evidence="1">
    <location>
        <begin position="105"/>
        <end position="124"/>
    </location>
</feature>
<reference evidence="2 3" key="1">
    <citation type="journal article" date="2019" name="Commun. Biol.">
        <title>The bagworm genome reveals a unique fibroin gene that provides high tensile strength.</title>
        <authorList>
            <person name="Kono N."/>
            <person name="Nakamura H."/>
            <person name="Ohtoshi R."/>
            <person name="Tomita M."/>
            <person name="Numata K."/>
            <person name="Arakawa K."/>
        </authorList>
    </citation>
    <scope>NUCLEOTIDE SEQUENCE [LARGE SCALE GENOMIC DNA]</scope>
</reference>
<evidence type="ECO:0000313" key="3">
    <source>
        <dbReference type="Proteomes" id="UP000299102"/>
    </source>
</evidence>